<evidence type="ECO:0000313" key="4">
    <source>
        <dbReference type="Proteomes" id="UP000703661"/>
    </source>
</evidence>
<dbReference type="InterPro" id="IPR052609">
    <property type="entry name" value="Ribosome_Biogenesis_Reg"/>
</dbReference>
<dbReference type="InterPro" id="IPR018849">
    <property type="entry name" value="Urb2/Npa2_C"/>
</dbReference>
<accession>A0A9P6T3I0</accession>
<dbReference type="Proteomes" id="UP000703661">
    <property type="component" value="Unassembled WGS sequence"/>
</dbReference>
<feature type="domain" description="Nucleolar 27S pre-rRNA processing Urb2/Npa2 C-terminal" evidence="2">
    <location>
        <begin position="1427"/>
        <end position="1729"/>
    </location>
</feature>
<dbReference type="EMBL" id="JAAAID010000116">
    <property type="protein sequence ID" value="KAG0022224.1"/>
    <property type="molecule type" value="Genomic_DNA"/>
</dbReference>
<feature type="compositionally biased region" description="Basic residues" evidence="1">
    <location>
        <begin position="1149"/>
        <end position="1158"/>
    </location>
</feature>
<dbReference type="OrthoDB" id="160374at2759"/>
<evidence type="ECO:0000313" key="3">
    <source>
        <dbReference type="EMBL" id="KAG0022224.1"/>
    </source>
</evidence>
<dbReference type="Pfam" id="PF10441">
    <property type="entry name" value="Urb2"/>
    <property type="match status" value="1"/>
</dbReference>
<dbReference type="SUPFAM" id="SSF48371">
    <property type="entry name" value="ARM repeat"/>
    <property type="match status" value="2"/>
</dbReference>
<organism evidence="3 4">
    <name type="scientific">Entomortierella chlamydospora</name>
    <dbReference type="NCBI Taxonomy" id="101097"/>
    <lineage>
        <taxon>Eukaryota</taxon>
        <taxon>Fungi</taxon>
        <taxon>Fungi incertae sedis</taxon>
        <taxon>Mucoromycota</taxon>
        <taxon>Mortierellomycotina</taxon>
        <taxon>Mortierellomycetes</taxon>
        <taxon>Mortierellales</taxon>
        <taxon>Mortierellaceae</taxon>
        <taxon>Entomortierella</taxon>
    </lineage>
</organism>
<feature type="region of interest" description="Disordered" evidence="1">
    <location>
        <begin position="150"/>
        <end position="176"/>
    </location>
</feature>
<comment type="caution">
    <text evidence="3">The sequence shown here is derived from an EMBL/GenBank/DDBJ whole genome shotgun (WGS) entry which is preliminary data.</text>
</comment>
<feature type="region of interest" description="Disordered" evidence="1">
    <location>
        <begin position="1561"/>
        <end position="1588"/>
    </location>
</feature>
<feature type="compositionally biased region" description="Low complexity" evidence="1">
    <location>
        <begin position="1565"/>
        <end position="1580"/>
    </location>
</feature>
<dbReference type="PANTHER" id="PTHR15682:SF2">
    <property type="entry name" value="UNHEALTHY RIBOSOME BIOGENESIS PROTEIN 2 HOMOLOG"/>
    <property type="match status" value="1"/>
</dbReference>
<keyword evidence="4" id="KW-1185">Reference proteome</keyword>
<gene>
    <name evidence="3" type="ORF">BGZ80_000737</name>
</gene>
<dbReference type="PANTHER" id="PTHR15682">
    <property type="entry name" value="UNHEALTHY RIBOSOME BIOGENESIS PROTEIN 2 HOMOLOG"/>
    <property type="match status" value="1"/>
</dbReference>
<dbReference type="GO" id="GO:0042254">
    <property type="term" value="P:ribosome biogenesis"/>
    <property type="evidence" value="ECO:0007669"/>
    <property type="project" value="TreeGrafter"/>
</dbReference>
<sequence length="1730" mass="192455">MEEYLSSSEAFAKALKGFQTSPSEKIILAKEAWQRSDVVLPHKQEFLLEWLCNTLTKASTPSRNAKDDSLNTLLDQGHWDLLRDMLNGIALSRKKHNKYGRINARHHDGIAGSANSITDNQAPGVLLRVPVIPMFTALVQRIAPVPLSTQQSVSIPKQEKRSKEASAHAPSMDSVIGTPSESVLGSASASFELLSSPLMSEWFQPTLEQYTPLVQAILEALVEITQESSNVNNKKQLIVMTLAHVVLDRFKHLVVIQPNQKKVFALVAGKMFEGLIRARVAIRRLPGPSTAECQEAIGAILRTGLFHQEHLQEYTAGYVAGDEKSIQSYQKQLFEQIATLIKSEHATTVLDVLPVLLRYFVEESRRKQRGLANSGFDRGVDNARETEFSFFKIIYVLARKQLPHLTEDPSQSSIEELANIMEAHNNLLATILELNMYQPSNDETADQFVFMSTSFGSIYSCLTTAKTLRNGRLQSISLIGIVVLAQLDDRLLKPHLDSLWPVLFNPMEGANDAALELAETLLEIYGKTSDLKIFLDSLFSSLRGYLTRPEELEASPLFSKDFLDLVPANIRNYLPLPQAPMILDIFVTELMALDTSMEIETVEPIQESGHKKKRKLNSGKSKEHMDGTSKIPSAEPITAIFIQFLKGLRVTANQEKQLNKEFKNVYEHFLGSTFGKLASKGLEISESYQARRLTPALKLHYALCKISTQYWENGINIDLMNIIVKALKGTSGWSDATVLTLNRVVLQHVHLTLYSAKDMDEGLVQSCREFVRFTMESSQLERLLDDDSLVLEPWDGRLESASGNSFLVASWQIQVNDWLDIVCRFGTTQHMELIAQVIVKQFSTPYGDCLISKGSLTIHLLNQILLRSADFYEVPNFRPVFAQTVLRRLADSIAALSQTSSEKELASMVSSFTETADSCGDSANKVTSLDALKKLTEIMREREKTEKRKSKSNTEAKEKHGAQLLSLLSIMHLLPLEYFEKYERNIILATMAVLEHFIQKHLDADATGVKCLLLGRRVANAIMTWRSDAGILTHRPEILLPLLEYPVWNCFSSYGSEDKDGVGHAIMDTTCSMIDNAIRYYMAQMHDAIQFESAYTHLSVLLGKAQEWALDDLPNSRATYDRQLTVSGIRVTILSRACQSIVHCLEMHHHQKKSKSKSKASLSNTAASDMDSKQASVKEKIEALFEAVQANVAVRIGKVVSLTKLSPKTSKDKSKELLVKEALESMDQLELYRTIVNYRQLGGEANKSKSLNLVPDLFHLAKALVQESVEYIQESQHVDSRKFSSISLIHMAAILTGYSCQYLPQSKSWKSAGSEATLKELLVLLFAISGQNLQEKDIALLKDAYLSMIGFLSEDLFEYVLQWLLEEAYTSTEQIVGGLVFVRYLEATFLGAHHTHKRRVRRQISRLLTKLTQILQSTQSVQLVVGVLDIMAGVCSEPSFELRSWEIGLVLEGIISLMSPTTPILLHGSKSASDPAISCALTNQDTSRIFTALYHVLINVARFRQEELTTLIPVFTTILQGIFHGFKSLHGSIAKRQQGVESLIKSPFMLLSAGSLHPEIAQTAESSSSKRSTNSTKESSALSNSPIGDPLPVECAENFARLLTALGSKGVNPSGSYGGNNSNAIDVPISSSETTSTSGGSFAIATDASKAFGKHAPYILMEYFTIQGSVIASISQQSLRNALLPGLYALLNLCSDWEREMMMVGLDNTGKTLLKGLYADYLKYHKYTGR</sequence>
<dbReference type="GO" id="GO:0005730">
    <property type="term" value="C:nucleolus"/>
    <property type="evidence" value="ECO:0007669"/>
    <property type="project" value="TreeGrafter"/>
</dbReference>
<feature type="region of interest" description="Disordered" evidence="1">
    <location>
        <begin position="603"/>
        <end position="631"/>
    </location>
</feature>
<feature type="compositionally biased region" description="Basic and acidic residues" evidence="1">
    <location>
        <begin position="157"/>
        <end position="166"/>
    </location>
</feature>
<protein>
    <recommendedName>
        <fullName evidence="2">Nucleolar 27S pre-rRNA processing Urb2/Npa2 C-terminal domain-containing protein</fullName>
    </recommendedName>
</protein>
<evidence type="ECO:0000256" key="1">
    <source>
        <dbReference type="SAM" id="MobiDB-lite"/>
    </source>
</evidence>
<reference evidence="3" key="1">
    <citation type="journal article" date="2020" name="Fungal Divers.">
        <title>Resolving the Mortierellaceae phylogeny through synthesis of multi-gene phylogenetics and phylogenomics.</title>
        <authorList>
            <person name="Vandepol N."/>
            <person name="Liber J."/>
            <person name="Desiro A."/>
            <person name="Na H."/>
            <person name="Kennedy M."/>
            <person name="Barry K."/>
            <person name="Grigoriev I.V."/>
            <person name="Miller A.N."/>
            <person name="O'Donnell K."/>
            <person name="Stajich J.E."/>
            <person name="Bonito G."/>
        </authorList>
    </citation>
    <scope>NUCLEOTIDE SEQUENCE</scope>
    <source>
        <strain evidence="3">NRRL 2769</strain>
    </source>
</reference>
<name>A0A9P6T3I0_9FUNG</name>
<feature type="region of interest" description="Disordered" evidence="1">
    <location>
        <begin position="1149"/>
        <end position="1171"/>
    </location>
</feature>
<dbReference type="InterPro" id="IPR016024">
    <property type="entry name" value="ARM-type_fold"/>
</dbReference>
<proteinExistence type="predicted"/>
<evidence type="ECO:0000259" key="2">
    <source>
        <dbReference type="Pfam" id="PF10441"/>
    </source>
</evidence>